<name>A0A0G1XFX0_9BACT</name>
<evidence type="ECO:0000256" key="1">
    <source>
        <dbReference type="SAM" id="Phobius"/>
    </source>
</evidence>
<comment type="caution">
    <text evidence="2">The sequence shown here is derived from an EMBL/GenBank/DDBJ whole genome shotgun (WGS) entry which is preliminary data.</text>
</comment>
<keyword evidence="1" id="KW-0812">Transmembrane</keyword>
<dbReference type="Proteomes" id="UP000034877">
    <property type="component" value="Unassembled WGS sequence"/>
</dbReference>
<reference evidence="2 3" key="1">
    <citation type="journal article" date="2015" name="Nature">
        <title>rRNA introns, odd ribosomes, and small enigmatic genomes across a large radiation of phyla.</title>
        <authorList>
            <person name="Brown C.T."/>
            <person name="Hug L.A."/>
            <person name="Thomas B.C."/>
            <person name="Sharon I."/>
            <person name="Castelle C.J."/>
            <person name="Singh A."/>
            <person name="Wilkins M.J."/>
            <person name="Williams K.H."/>
            <person name="Banfield J.F."/>
        </authorList>
    </citation>
    <scope>NUCLEOTIDE SEQUENCE [LARGE SCALE GENOMIC DNA]</scope>
</reference>
<feature type="non-terminal residue" evidence="2">
    <location>
        <position position="61"/>
    </location>
</feature>
<accession>A0A0G1XFX0</accession>
<proteinExistence type="predicted"/>
<sequence length="61" mass="6535">MSLTLPVITTAALIDSVNPCAISVLLLTIGFLLSLEKSRREILSIAGLYILGIFVTYILIG</sequence>
<keyword evidence="1" id="KW-0472">Membrane</keyword>
<dbReference type="AlphaFoldDB" id="A0A0G1XFX0"/>
<gene>
    <name evidence="2" type="ORF">UY22_C0021G0001</name>
</gene>
<organism evidence="2 3">
    <name type="scientific">Candidatus Amesbacteria bacterium GW2011_GWC1_48_10</name>
    <dbReference type="NCBI Taxonomy" id="1618365"/>
    <lineage>
        <taxon>Bacteria</taxon>
        <taxon>Candidatus Amesiibacteriota</taxon>
    </lineage>
</organism>
<feature type="transmembrane region" description="Helical" evidence="1">
    <location>
        <begin position="42"/>
        <end position="60"/>
    </location>
</feature>
<evidence type="ECO:0000313" key="3">
    <source>
        <dbReference type="Proteomes" id="UP000034877"/>
    </source>
</evidence>
<dbReference type="EMBL" id="LCPE01000021">
    <property type="protein sequence ID" value="KKU93205.1"/>
    <property type="molecule type" value="Genomic_DNA"/>
</dbReference>
<keyword evidence="1" id="KW-1133">Transmembrane helix</keyword>
<protein>
    <submittedName>
        <fullName evidence="2">Putative membrane protein</fullName>
    </submittedName>
</protein>
<evidence type="ECO:0000313" key="2">
    <source>
        <dbReference type="EMBL" id="KKU93205.1"/>
    </source>
</evidence>
<feature type="transmembrane region" description="Helical" evidence="1">
    <location>
        <begin position="12"/>
        <end position="35"/>
    </location>
</feature>